<dbReference type="Pfam" id="PF11751">
    <property type="entry name" value="PorP_SprF"/>
    <property type="match status" value="1"/>
</dbReference>
<organism evidence="1 2">
    <name type="scientific">Natronoflexus pectinivorans</name>
    <dbReference type="NCBI Taxonomy" id="682526"/>
    <lineage>
        <taxon>Bacteria</taxon>
        <taxon>Pseudomonadati</taxon>
        <taxon>Bacteroidota</taxon>
        <taxon>Bacteroidia</taxon>
        <taxon>Marinilabiliales</taxon>
        <taxon>Marinilabiliaceae</taxon>
        <taxon>Natronoflexus</taxon>
    </lineage>
</organism>
<dbReference type="RefSeq" id="WP_132434091.1">
    <property type="nucleotide sequence ID" value="NZ_SLWK01000007.1"/>
</dbReference>
<dbReference type="InterPro" id="IPR019861">
    <property type="entry name" value="PorP/SprF_Bacteroidetes"/>
</dbReference>
<dbReference type="Proteomes" id="UP000295221">
    <property type="component" value="Unassembled WGS sequence"/>
</dbReference>
<evidence type="ECO:0000313" key="1">
    <source>
        <dbReference type="EMBL" id="TCO07777.1"/>
    </source>
</evidence>
<evidence type="ECO:0000313" key="2">
    <source>
        <dbReference type="Proteomes" id="UP000295221"/>
    </source>
</evidence>
<dbReference type="EMBL" id="SLWK01000007">
    <property type="protein sequence ID" value="TCO07777.1"/>
    <property type="molecule type" value="Genomic_DNA"/>
</dbReference>
<reference evidence="1 2" key="1">
    <citation type="submission" date="2019-03" db="EMBL/GenBank/DDBJ databases">
        <title>Genomic Encyclopedia of Type Strains, Phase IV (KMG-IV): sequencing the most valuable type-strain genomes for metagenomic binning, comparative biology and taxonomic classification.</title>
        <authorList>
            <person name="Goeker M."/>
        </authorList>
    </citation>
    <scope>NUCLEOTIDE SEQUENCE [LARGE SCALE GENOMIC DNA]</scope>
    <source>
        <strain evidence="1 2">DSM 24179</strain>
    </source>
</reference>
<accession>A0A4R2GHG0</accession>
<proteinExistence type="predicted"/>
<dbReference type="NCBIfam" id="TIGR03519">
    <property type="entry name" value="T9SS_PorP_fam"/>
    <property type="match status" value="1"/>
</dbReference>
<keyword evidence="2" id="KW-1185">Reference proteome</keyword>
<name>A0A4R2GHG0_9BACT</name>
<dbReference type="OrthoDB" id="1114455at2"/>
<sequence>MRIRKNIEIYICIIAGWLFCWSSNSYGQQEPLFTQYMNNPLLMNPAFAGTRNSLAMDMFVRLQWVGMQDAPATYYYGVHTPINDTKMSIGGNILSDHVGPVMTNQLSFVYSYLVRTGLQSFISFGISGGVNNYWANLSGLRVVNQNDPHFTGRMENEFRPTFGTGAVLFTPDFYLSVSVPQVLNSHISYTERENHTFDTRRHYYLTTGYRFHFNPELNARISSLARIVEDDINTYDFHMHFTYNNFLKLGGAFRINNAAALIVGIQINENWGVNYSYDFPLYSNTLHNISSQEISITFDSFRFVQRNRDREFRKAAEDGGVRSFRYF</sequence>
<protein>
    <submittedName>
        <fullName evidence="1">Type IX secretion system PorP/SprF family membrane protein</fullName>
    </submittedName>
</protein>
<comment type="caution">
    <text evidence="1">The sequence shown here is derived from an EMBL/GenBank/DDBJ whole genome shotgun (WGS) entry which is preliminary data.</text>
</comment>
<dbReference type="AlphaFoldDB" id="A0A4R2GHG0"/>
<gene>
    <name evidence="1" type="ORF">EV194_107161</name>
</gene>